<accession>A0A6J4NGC7</accession>
<dbReference type="PROSITE" id="PS50949">
    <property type="entry name" value="HTH_GNTR"/>
    <property type="match status" value="1"/>
</dbReference>
<organism evidence="6">
    <name type="scientific">uncultured Quadrisphaera sp</name>
    <dbReference type="NCBI Taxonomy" id="904978"/>
    <lineage>
        <taxon>Bacteria</taxon>
        <taxon>Bacillati</taxon>
        <taxon>Actinomycetota</taxon>
        <taxon>Actinomycetes</taxon>
        <taxon>Kineosporiales</taxon>
        <taxon>Kineosporiaceae</taxon>
        <taxon>Quadrisphaera</taxon>
        <taxon>environmental samples</taxon>
    </lineage>
</organism>
<dbReference type="InterPro" id="IPR051446">
    <property type="entry name" value="HTH_trans_reg/aminotransferase"/>
</dbReference>
<dbReference type="GO" id="GO:0003700">
    <property type="term" value="F:DNA-binding transcription factor activity"/>
    <property type="evidence" value="ECO:0007669"/>
    <property type="project" value="InterPro"/>
</dbReference>
<dbReference type="SUPFAM" id="SSF46785">
    <property type="entry name" value="Winged helix' DNA-binding domain"/>
    <property type="match status" value="1"/>
</dbReference>
<evidence type="ECO:0000256" key="1">
    <source>
        <dbReference type="ARBA" id="ARBA00022898"/>
    </source>
</evidence>
<dbReference type="Gene3D" id="1.10.10.10">
    <property type="entry name" value="Winged helix-like DNA-binding domain superfamily/Winged helix DNA-binding domain"/>
    <property type="match status" value="1"/>
</dbReference>
<feature type="domain" description="HTH gntR-type" evidence="5">
    <location>
        <begin position="22"/>
        <end position="77"/>
    </location>
</feature>
<sequence length="77" mass="7699">MAADPGAGTDFLQLHAGAAPPGGLTAWLVDAVRAAVVDGRLAPGAPLPPTRALARDLGVSRGVVVEAYQRLADEGLA</sequence>
<dbReference type="AlphaFoldDB" id="A0A6J4NGC7"/>
<dbReference type="SMART" id="SM00345">
    <property type="entry name" value="HTH_GNTR"/>
    <property type="match status" value="1"/>
</dbReference>
<keyword evidence="4" id="KW-0804">Transcription</keyword>
<evidence type="ECO:0000259" key="5">
    <source>
        <dbReference type="PROSITE" id="PS50949"/>
    </source>
</evidence>
<keyword evidence="6" id="KW-0032">Aminotransferase</keyword>
<evidence type="ECO:0000256" key="4">
    <source>
        <dbReference type="ARBA" id="ARBA00023163"/>
    </source>
</evidence>
<dbReference type="EC" id="2.6.1.1" evidence="6"/>
<dbReference type="InterPro" id="IPR000524">
    <property type="entry name" value="Tscrpt_reg_HTH_GntR"/>
</dbReference>
<evidence type="ECO:0000256" key="2">
    <source>
        <dbReference type="ARBA" id="ARBA00023015"/>
    </source>
</evidence>
<reference evidence="6" key="1">
    <citation type="submission" date="2020-02" db="EMBL/GenBank/DDBJ databases">
        <authorList>
            <person name="Meier V. D."/>
        </authorList>
    </citation>
    <scope>NUCLEOTIDE SEQUENCE</scope>
    <source>
        <strain evidence="6">AVDCRST_MAG35</strain>
    </source>
</reference>
<gene>
    <name evidence="6" type="ORF">AVDCRST_MAG35-190</name>
</gene>
<dbReference type="InterPro" id="IPR036390">
    <property type="entry name" value="WH_DNA-bd_sf"/>
</dbReference>
<keyword evidence="3" id="KW-0238">DNA-binding</keyword>
<protein>
    <submittedName>
        <fullName evidence="6">Transcriptional regulator, GntR family domain / Aspartate aminotransferase</fullName>
        <ecNumber evidence="6">2.6.1.1</ecNumber>
    </submittedName>
</protein>
<keyword evidence="6" id="KW-0808">Transferase</keyword>
<dbReference type="GO" id="GO:0004069">
    <property type="term" value="F:L-aspartate:2-oxoglutarate aminotransferase activity"/>
    <property type="evidence" value="ECO:0007669"/>
    <property type="project" value="UniProtKB-EC"/>
</dbReference>
<dbReference type="Pfam" id="PF00392">
    <property type="entry name" value="GntR"/>
    <property type="match status" value="1"/>
</dbReference>
<proteinExistence type="predicted"/>
<dbReference type="InterPro" id="IPR036388">
    <property type="entry name" value="WH-like_DNA-bd_sf"/>
</dbReference>
<evidence type="ECO:0000256" key="3">
    <source>
        <dbReference type="ARBA" id="ARBA00023125"/>
    </source>
</evidence>
<dbReference type="CDD" id="cd07377">
    <property type="entry name" value="WHTH_GntR"/>
    <property type="match status" value="1"/>
</dbReference>
<keyword evidence="2" id="KW-0805">Transcription regulation</keyword>
<evidence type="ECO:0000313" key="6">
    <source>
        <dbReference type="EMBL" id="CAA9387093.1"/>
    </source>
</evidence>
<dbReference type="PANTHER" id="PTHR46577:SF1">
    <property type="entry name" value="HTH-TYPE TRANSCRIPTIONAL REGULATORY PROTEIN GABR"/>
    <property type="match status" value="1"/>
</dbReference>
<feature type="non-terminal residue" evidence="6">
    <location>
        <position position="77"/>
    </location>
</feature>
<keyword evidence="1" id="KW-0663">Pyridoxal phosphate</keyword>
<dbReference type="PANTHER" id="PTHR46577">
    <property type="entry name" value="HTH-TYPE TRANSCRIPTIONAL REGULATORY PROTEIN GABR"/>
    <property type="match status" value="1"/>
</dbReference>
<dbReference type="GO" id="GO:0003677">
    <property type="term" value="F:DNA binding"/>
    <property type="evidence" value="ECO:0007669"/>
    <property type="project" value="UniProtKB-KW"/>
</dbReference>
<dbReference type="EMBL" id="CADCUY010000037">
    <property type="protein sequence ID" value="CAA9387093.1"/>
    <property type="molecule type" value="Genomic_DNA"/>
</dbReference>
<name>A0A6J4NGC7_9ACTN</name>
<dbReference type="PRINTS" id="PR00035">
    <property type="entry name" value="HTHGNTR"/>
</dbReference>